<feature type="region of interest" description="Disordered" evidence="1">
    <location>
        <begin position="355"/>
        <end position="376"/>
    </location>
</feature>
<reference evidence="3" key="1">
    <citation type="submission" date="2025-08" db="UniProtKB">
        <authorList>
            <consortium name="Ensembl"/>
        </authorList>
    </citation>
    <scope>IDENTIFICATION</scope>
</reference>
<dbReference type="Ensembl" id="ENSCPRT00005031924.1">
    <property type="protein sequence ID" value="ENSCPRP00005027307.1"/>
    <property type="gene ID" value="ENSCPRG00005018920.1"/>
</dbReference>
<dbReference type="InterPro" id="IPR031833">
    <property type="entry name" value="DUF4748"/>
</dbReference>
<keyword evidence="2" id="KW-0812">Transmembrane</keyword>
<keyword evidence="4" id="KW-1185">Reference proteome</keyword>
<sequence length="452" mass="46892">MRGHRATSRHERGRSLGARRLTRALEEQLPVAQPPHEGLVVLAARHCQRVGARVQAHAEDGGWEHTSGRPSARPRPAVPGAARAAAWGRGSPECRAKVTSLSSGAGGPPCRAPPTSSSSSSVSQASSSSPSAATASSNSASASATSTSCISAASSSAGSGGQSLRYGGPWGGVPTPGTVGEGQRQGWVRPAEGMGRGVTPRGWGTGEVVTPRALTGAGGAQLHHLDDLLVAVEEHHGAGAGAGAARGLHAGHRSPQRRSGARWEGAGAAPPIASEDWAAAANPHARRRPRPRPPQQGTLSPAPHARPWGMLGGVVPGPLSAAARGVSGRRGDNMAAARLRGFFSAAARLIGVRTPQPRSSQTVAETQPRLDPSRPQSIEYVPTRKAKSTMRVVGVAWAIGFPSGILLFLLTKREVDRNRLEQLQSLRNIKMANVGPEAEQQYRGVLHKTGRN</sequence>
<feature type="compositionally biased region" description="Basic residues" evidence="1">
    <location>
        <begin position="249"/>
        <end position="260"/>
    </location>
</feature>
<proteinExistence type="predicted"/>
<dbReference type="OMA" id="AGRCAMP"/>
<evidence type="ECO:0008006" key="5">
    <source>
        <dbReference type="Google" id="ProtNLM"/>
    </source>
</evidence>
<dbReference type="AlphaFoldDB" id="A0A7M4FQ15"/>
<feature type="compositionally biased region" description="Basic and acidic residues" evidence="1">
    <location>
        <begin position="56"/>
        <end position="67"/>
    </location>
</feature>
<feature type="compositionally biased region" description="Low complexity" evidence="1">
    <location>
        <begin position="172"/>
        <end position="182"/>
    </location>
</feature>
<feature type="compositionally biased region" description="Low complexity" evidence="1">
    <location>
        <begin position="68"/>
        <end position="91"/>
    </location>
</feature>
<keyword evidence="2" id="KW-0472">Membrane</keyword>
<evidence type="ECO:0000313" key="3">
    <source>
        <dbReference type="Ensembl" id="ENSCPRP00005027307.1"/>
    </source>
</evidence>
<organism evidence="3 4">
    <name type="scientific">Crocodylus porosus</name>
    <name type="common">Saltwater crocodile</name>
    <name type="synonym">Estuarine crocodile</name>
    <dbReference type="NCBI Taxonomy" id="8502"/>
    <lineage>
        <taxon>Eukaryota</taxon>
        <taxon>Metazoa</taxon>
        <taxon>Chordata</taxon>
        <taxon>Craniata</taxon>
        <taxon>Vertebrata</taxon>
        <taxon>Euteleostomi</taxon>
        <taxon>Archelosauria</taxon>
        <taxon>Archosauria</taxon>
        <taxon>Crocodylia</taxon>
        <taxon>Longirostres</taxon>
        <taxon>Crocodylidae</taxon>
        <taxon>Crocodylus</taxon>
    </lineage>
</organism>
<dbReference type="GeneTree" id="ENSGT00530000065055"/>
<reference evidence="3" key="2">
    <citation type="submission" date="2025-09" db="UniProtKB">
        <authorList>
            <consortium name="Ensembl"/>
        </authorList>
    </citation>
    <scope>IDENTIFICATION</scope>
</reference>
<accession>A0A7M4FQ15</accession>
<evidence type="ECO:0000313" key="4">
    <source>
        <dbReference type="Proteomes" id="UP000594220"/>
    </source>
</evidence>
<feature type="compositionally biased region" description="Low complexity" evidence="1">
    <location>
        <begin position="115"/>
        <end position="157"/>
    </location>
</feature>
<evidence type="ECO:0000256" key="1">
    <source>
        <dbReference type="SAM" id="MobiDB-lite"/>
    </source>
</evidence>
<evidence type="ECO:0000256" key="2">
    <source>
        <dbReference type="SAM" id="Phobius"/>
    </source>
</evidence>
<feature type="region of interest" description="Disordered" evidence="1">
    <location>
        <begin position="240"/>
        <end position="311"/>
    </location>
</feature>
<feature type="transmembrane region" description="Helical" evidence="2">
    <location>
        <begin position="392"/>
        <end position="410"/>
    </location>
</feature>
<protein>
    <recommendedName>
        <fullName evidence="5">PNKD metallo-beta-lactamase domain containing</fullName>
    </recommendedName>
</protein>
<feature type="region of interest" description="Disordered" evidence="1">
    <location>
        <begin position="56"/>
        <end position="185"/>
    </location>
</feature>
<dbReference type="Proteomes" id="UP000594220">
    <property type="component" value="Unplaced"/>
</dbReference>
<feature type="region of interest" description="Disordered" evidence="1">
    <location>
        <begin position="1"/>
        <end position="21"/>
    </location>
</feature>
<dbReference type="Pfam" id="PF15932">
    <property type="entry name" value="DUF4748"/>
    <property type="match status" value="1"/>
</dbReference>
<name>A0A7M4FQ15_CROPO</name>
<feature type="compositionally biased region" description="Polar residues" evidence="1">
    <location>
        <begin position="356"/>
        <end position="365"/>
    </location>
</feature>
<keyword evidence="2" id="KW-1133">Transmembrane helix</keyword>